<comment type="similarity">
    <text evidence="9">Belongs to the GSP H family.</text>
</comment>
<evidence type="ECO:0000256" key="1">
    <source>
        <dbReference type="ARBA" id="ARBA00004377"/>
    </source>
</evidence>
<dbReference type="GO" id="GO:0015628">
    <property type="term" value="P:protein secretion by the type II secretion system"/>
    <property type="evidence" value="ECO:0007669"/>
    <property type="project" value="InterPro"/>
</dbReference>
<dbReference type="InterPro" id="IPR012902">
    <property type="entry name" value="N_methyl_site"/>
</dbReference>
<accession>A0A1Y5TBS7</accession>
<gene>
    <name evidence="13" type="ORF">PAM7066_02712</name>
</gene>
<evidence type="ECO:0000259" key="12">
    <source>
        <dbReference type="Pfam" id="PF12019"/>
    </source>
</evidence>
<dbReference type="Pfam" id="PF07963">
    <property type="entry name" value="N_methyl"/>
    <property type="match status" value="1"/>
</dbReference>
<dbReference type="AlphaFoldDB" id="A0A1Y5TBS7"/>
<evidence type="ECO:0000256" key="4">
    <source>
        <dbReference type="ARBA" id="ARBA00022481"/>
    </source>
</evidence>
<dbReference type="InterPro" id="IPR022346">
    <property type="entry name" value="T2SS_GspH"/>
</dbReference>
<evidence type="ECO:0000256" key="10">
    <source>
        <dbReference type="ARBA" id="ARBA00030775"/>
    </source>
</evidence>
<evidence type="ECO:0000256" key="9">
    <source>
        <dbReference type="ARBA" id="ARBA00025772"/>
    </source>
</evidence>
<keyword evidence="7 11" id="KW-1133">Transmembrane helix</keyword>
<dbReference type="SUPFAM" id="SSF54523">
    <property type="entry name" value="Pili subunits"/>
    <property type="match status" value="1"/>
</dbReference>
<keyword evidence="14" id="KW-1185">Reference proteome</keyword>
<feature type="domain" description="General secretion pathway GspH" evidence="12">
    <location>
        <begin position="52"/>
        <end position="146"/>
    </location>
</feature>
<reference evidence="13 14" key="1">
    <citation type="submission" date="2017-03" db="EMBL/GenBank/DDBJ databases">
        <authorList>
            <person name="Afonso C.L."/>
            <person name="Miller P.J."/>
            <person name="Scott M.A."/>
            <person name="Spackman E."/>
            <person name="Goraichik I."/>
            <person name="Dimitrov K.M."/>
            <person name="Suarez D.L."/>
            <person name="Swayne D.E."/>
        </authorList>
    </citation>
    <scope>NUCLEOTIDE SEQUENCE [LARGE SCALE GENOMIC DNA]</scope>
    <source>
        <strain evidence="13 14">CECT 7066</strain>
    </source>
</reference>
<dbReference type="NCBIfam" id="TIGR02532">
    <property type="entry name" value="IV_pilin_GFxxxE"/>
    <property type="match status" value="1"/>
</dbReference>
<evidence type="ECO:0000256" key="6">
    <source>
        <dbReference type="ARBA" id="ARBA00022692"/>
    </source>
</evidence>
<dbReference type="Pfam" id="PF12019">
    <property type="entry name" value="GspH"/>
    <property type="match status" value="1"/>
</dbReference>
<protein>
    <recommendedName>
        <fullName evidence="2">Type II secretion system protein H</fullName>
    </recommendedName>
    <alternativeName>
        <fullName evidence="10">General secretion pathway protein H</fullName>
    </alternativeName>
</protein>
<evidence type="ECO:0000256" key="3">
    <source>
        <dbReference type="ARBA" id="ARBA00022475"/>
    </source>
</evidence>
<dbReference type="PROSITE" id="PS00409">
    <property type="entry name" value="PROKAR_NTER_METHYL"/>
    <property type="match status" value="1"/>
</dbReference>
<comment type="subcellular location">
    <subcellularLocation>
        <location evidence="1">Cell inner membrane</location>
        <topology evidence="1">Single-pass membrane protein</topology>
    </subcellularLocation>
</comment>
<evidence type="ECO:0000256" key="5">
    <source>
        <dbReference type="ARBA" id="ARBA00022519"/>
    </source>
</evidence>
<dbReference type="GO" id="GO:0015627">
    <property type="term" value="C:type II protein secretion system complex"/>
    <property type="evidence" value="ECO:0007669"/>
    <property type="project" value="InterPro"/>
</dbReference>
<sequence>MKTSPPRNDGSGEAGFTLVEMLVTLTILAVIAGLAAGALGRRDPTPAPRLVAEQLQAIILEARSDALRTGRDTSVAIDLQARTFAYPPGATPLRLPPGMSFKGSLARPATGGSTAALVFRADGSSSGAELELSSEGSSARLEVSWLTGLPRVISARAP</sequence>
<keyword evidence="5" id="KW-0997">Cell inner membrane</keyword>
<name>A0A1Y5TBS7_9RHOB</name>
<evidence type="ECO:0000256" key="7">
    <source>
        <dbReference type="ARBA" id="ARBA00022989"/>
    </source>
</evidence>
<keyword evidence="3" id="KW-1003">Cell membrane</keyword>
<dbReference type="InterPro" id="IPR045584">
    <property type="entry name" value="Pilin-like"/>
</dbReference>
<dbReference type="EMBL" id="FWFV01000008">
    <property type="protein sequence ID" value="SLN56839.1"/>
    <property type="molecule type" value="Genomic_DNA"/>
</dbReference>
<evidence type="ECO:0000256" key="11">
    <source>
        <dbReference type="SAM" id="Phobius"/>
    </source>
</evidence>
<feature type="transmembrane region" description="Helical" evidence="11">
    <location>
        <begin position="15"/>
        <end position="39"/>
    </location>
</feature>
<proteinExistence type="inferred from homology"/>
<dbReference type="RefSeq" id="WP_085854720.1">
    <property type="nucleotide sequence ID" value="NZ_FOPF01000008.1"/>
</dbReference>
<keyword evidence="8 11" id="KW-0472">Membrane</keyword>
<keyword evidence="4" id="KW-0488">Methylation</keyword>
<evidence type="ECO:0000313" key="14">
    <source>
        <dbReference type="Proteomes" id="UP000193870"/>
    </source>
</evidence>
<evidence type="ECO:0000256" key="2">
    <source>
        <dbReference type="ARBA" id="ARBA00021549"/>
    </source>
</evidence>
<evidence type="ECO:0000313" key="13">
    <source>
        <dbReference type="EMBL" id="SLN56839.1"/>
    </source>
</evidence>
<dbReference type="Proteomes" id="UP000193870">
    <property type="component" value="Unassembled WGS sequence"/>
</dbReference>
<keyword evidence="6 11" id="KW-0812">Transmembrane</keyword>
<dbReference type="GO" id="GO:0005886">
    <property type="term" value="C:plasma membrane"/>
    <property type="evidence" value="ECO:0007669"/>
    <property type="project" value="UniProtKB-SubCell"/>
</dbReference>
<organism evidence="13 14">
    <name type="scientific">Palleronia marisminoris</name>
    <dbReference type="NCBI Taxonomy" id="315423"/>
    <lineage>
        <taxon>Bacteria</taxon>
        <taxon>Pseudomonadati</taxon>
        <taxon>Pseudomonadota</taxon>
        <taxon>Alphaproteobacteria</taxon>
        <taxon>Rhodobacterales</taxon>
        <taxon>Roseobacteraceae</taxon>
        <taxon>Palleronia</taxon>
    </lineage>
</organism>
<dbReference type="STRING" id="315423.SAMN04488020_1084"/>
<evidence type="ECO:0000256" key="8">
    <source>
        <dbReference type="ARBA" id="ARBA00023136"/>
    </source>
</evidence>